<dbReference type="Proteomes" id="UP001597112">
    <property type="component" value="Unassembled WGS sequence"/>
</dbReference>
<evidence type="ECO:0000256" key="1">
    <source>
        <dbReference type="SAM" id="Phobius"/>
    </source>
</evidence>
<dbReference type="RefSeq" id="WP_377579737.1">
    <property type="nucleotide sequence ID" value="NZ_JBHTKA010000004.1"/>
</dbReference>
<feature type="transmembrane region" description="Helical" evidence="1">
    <location>
        <begin position="36"/>
        <end position="55"/>
    </location>
</feature>
<evidence type="ECO:0008006" key="4">
    <source>
        <dbReference type="Google" id="ProtNLM"/>
    </source>
</evidence>
<gene>
    <name evidence="2" type="ORF">ACFQ21_13500</name>
</gene>
<keyword evidence="1" id="KW-0472">Membrane</keyword>
<keyword evidence="1" id="KW-1133">Transmembrane helix</keyword>
<sequence length="145" mass="17024">MEKEYHTSIFEIVYFWSWLLSIGPFLYLTISSADGRYVVLGVWVLWNIYFLMATYKSLYFVVVKHDVICIRHDLNAGYEECISSKDISSIEVKYNYNEGHLIVIITKLHGKRWWNINGLSGEDLWSLKNYVEKINEGSVTARREA</sequence>
<keyword evidence="3" id="KW-1185">Reference proteome</keyword>
<accession>A0ABW3K5S0</accession>
<name>A0ABW3K5S0_9BACT</name>
<dbReference type="EMBL" id="JBHTKA010000004">
    <property type="protein sequence ID" value="MFD1000332.1"/>
    <property type="molecule type" value="Genomic_DNA"/>
</dbReference>
<proteinExistence type="predicted"/>
<evidence type="ECO:0000313" key="3">
    <source>
        <dbReference type="Proteomes" id="UP001597112"/>
    </source>
</evidence>
<organism evidence="2 3">
    <name type="scientific">Ohtaekwangia kribbensis</name>
    <dbReference type="NCBI Taxonomy" id="688913"/>
    <lineage>
        <taxon>Bacteria</taxon>
        <taxon>Pseudomonadati</taxon>
        <taxon>Bacteroidota</taxon>
        <taxon>Cytophagia</taxon>
        <taxon>Cytophagales</taxon>
        <taxon>Fulvivirgaceae</taxon>
        <taxon>Ohtaekwangia</taxon>
    </lineage>
</organism>
<evidence type="ECO:0000313" key="2">
    <source>
        <dbReference type="EMBL" id="MFD1000332.1"/>
    </source>
</evidence>
<comment type="caution">
    <text evidence="2">The sequence shown here is derived from an EMBL/GenBank/DDBJ whole genome shotgun (WGS) entry which is preliminary data.</text>
</comment>
<feature type="transmembrane region" description="Helical" evidence="1">
    <location>
        <begin position="12"/>
        <end position="30"/>
    </location>
</feature>
<reference evidence="3" key="1">
    <citation type="journal article" date="2019" name="Int. J. Syst. Evol. Microbiol.">
        <title>The Global Catalogue of Microorganisms (GCM) 10K type strain sequencing project: providing services to taxonomists for standard genome sequencing and annotation.</title>
        <authorList>
            <consortium name="The Broad Institute Genomics Platform"/>
            <consortium name="The Broad Institute Genome Sequencing Center for Infectious Disease"/>
            <person name="Wu L."/>
            <person name="Ma J."/>
        </authorList>
    </citation>
    <scope>NUCLEOTIDE SEQUENCE [LARGE SCALE GENOMIC DNA]</scope>
    <source>
        <strain evidence="3">CCUG 58938</strain>
    </source>
</reference>
<protein>
    <recommendedName>
        <fullName evidence="4">PH domain-containing protein</fullName>
    </recommendedName>
</protein>
<keyword evidence="1" id="KW-0812">Transmembrane</keyword>